<feature type="compositionally biased region" description="Basic and acidic residues" evidence="1">
    <location>
        <begin position="1"/>
        <end position="10"/>
    </location>
</feature>
<name>A0A0A9GIG2_ARUDO</name>
<reference evidence="2" key="1">
    <citation type="submission" date="2014-09" db="EMBL/GenBank/DDBJ databases">
        <authorList>
            <person name="Magalhaes I.L.F."/>
            <person name="Oliveira U."/>
            <person name="Santos F.R."/>
            <person name="Vidigal T.H.D.A."/>
            <person name="Brescovit A.D."/>
            <person name="Santos A.J."/>
        </authorList>
    </citation>
    <scope>NUCLEOTIDE SEQUENCE</scope>
    <source>
        <tissue evidence="2">Shoot tissue taken approximately 20 cm above the soil surface</tissue>
    </source>
</reference>
<sequence length="24" mass="2508">MAVRRAEALRAGKGRTAVPRNVAG</sequence>
<dbReference type="EMBL" id="GBRH01172986">
    <property type="protein sequence ID" value="JAE24910.1"/>
    <property type="molecule type" value="Transcribed_RNA"/>
</dbReference>
<organism evidence="2">
    <name type="scientific">Arundo donax</name>
    <name type="common">Giant reed</name>
    <name type="synonym">Donax arundinaceus</name>
    <dbReference type="NCBI Taxonomy" id="35708"/>
    <lineage>
        <taxon>Eukaryota</taxon>
        <taxon>Viridiplantae</taxon>
        <taxon>Streptophyta</taxon>
        <taxon>Embryophyta</taxon>
        <taxon>Tracheophyta</taxon>
        <taxon>Spermatophyta</taxon>
        <taxon>Magnoliopsida</taxon>
        <taxon>Liliopsida</taxon>
        <taxon>Poales</taxon>
        <taxon>Poaceae</taxon>
        <taxon>PACMAD clade</taxon>
        <taxon>Arundinoideae</taxon>
        <taxon>Arundineae</taxon>
        <taxon>Arundo</taxon>
    </lineage>
</organism>
<proteinExistence type="predicted"/>
<evidence type="ECO:0000313" key="2">
    <source>
        <dbReference type="EMBL" id="JAE24910.1"/>
    </source>
</evidence>
<feature type="region of interest" description="Disordered" evidence="1">
    <location>
        <begin position="1"/>
        <end position="24"/>
    </location>
</feature>
<protein>
    <submittedName>
        <fullName evidence="2">Uncharacterized protein</fullName>
    </submittedName>
</protein>
<accession>A0A0A9GIG2</accession>
<evidence type="ECO:0000256" key="1">
    <source>
        <dbReference type="SAM" id="MobiDB-lite"/>
    </source>
</evidence>
<dbReference type="AlphaFoldDB" id="A0A0A9GIG2"/>
<reference evidence="2" key="2">
    <citation type="journal article" date="2015" name="Data Brief">
        <title>Shoot transcriptome of the giant reed, Arundo donax.</title>
        <authorList>
            <person name="Barrero R.A."/>
            <person name="Guerrero F.D."/>
            <person name="Moolhuijzen P."/>
            <person name="Goolsby J.A."/>
            <person name="Tidwell J."/>
            <person name="Bellgard S.E."/>
            <person name="Bellgard M.I."/>
        </authorList>
    </citation>
    <scope>NUCLEOTIDE SEQUENCE</scope>
    <source>
        <tissue evidence="2">Shoot tissue taken approximately 20 cm above the soil surface</tissue>
    </source>
</reference>